<evidence type="ECO:0000259" key="9">
    <source>
        <dbReference type="Pfam" id="PF23411"/>
    </source>
</evidence>
<comment type="caution">
    <text evidence="10">The sequence shown here is derived from an EMBL/GenBank/DDBJ whole genome shotgun (WGS) entry which is preliminary data.</text>
</comment>
<dbReference type="InterPro" id="IPR015943">
    <property type="entry name" value="WD40/YVTN_repeat-like_dom_sf"/>
</dbReference>
<dbReference type="InterPro" id="IPR001680">
    <property type="entry name" value="WD40_rpt"/>
</dbReference>
<dbReference type="Gene3D" id="3.90.1150.170">
    <property type="match status" value="1"/>
</dbReference>
<feature type="repeat" description="CHCR" evidence="7">
    <location>
        <begin position="929"/>
        <end position="1103"/>
    </location>
</feature>
<dbReference type="EMBL" id="JPOX01000006">
    <property type="protein sequence ID" value="KFX50683.1"/>
    <property type="molecule type" value="Genomic_DNA"/>
</dbReference>
<evidence type="ECO:0000256" key="4">
    <source>
        <dbReference type="ARBA" id="ARBA00022898"/>
    </source>
</evidence>
<dbReference type="InterPro" id="IPR000547">
    <property type="entry name" value="Clathrin_H-chain/VPS_repeat"/>
</dbReference>
<evidence type="ECO:0000256" key="1">
    <source>
        <dbReference type="ARBA" id="ARBA00001933"/>
    </source>
</evidence>
<dbReference type="InterPro" id="IPR011990">
    <property type="entry name" value="TPR-like_helical_dom_sf"/>
</dbReference>
<protein>
    <submittedName>
        <fullName evidence="10">Glutamate decarboxylase 2</fullName>
    </submittedName>
</protein>
<dbReference type="GO" id="GO:0006886">
    <property type="term" value="P:intracellular protein transport"/>
    <property type="evidence" value="ECO:0007669"/>
    <property type="project" value="UniProtKB-UniRule"/>
</dbReference>
<keyword evidence="5" id="KW-0456">Lyase</keyword>
<evidence type="ECO:0000256" key="5">
    <source>
        <dbReference type="ARBA" id="ARBA00023239"/>
    </source>
</evidence>
<dbReference type="SUPFAM" id="SSF50978">
    <property type="entry name" value="WD40 repeat-like"/>
    <property type="match status" value="1"/>
</dbReference>
<dbReference type="Gene3D" id="1.25.40.10">
    <property type="entry name" value="Tetratricopeptide repeat domain"/>
    <property type="match status" value="1"/>
</dbReference>
<feature type="domain" description="Vps41 beta-propeller" evidence="9">
    <location>
        <begin position="234"/>
        <end position="363"/>
    </location>
</feature>
<feature type="modified residue" description="N6-(pyridoxal phosphate)lysine" evidence="6">
    <location>
        <position position="1718"/>
    </location>
</feature>
<sequence>MSCLVIITSQLPDEAPHSQGSHSFQRAHLALRMDLPGVADGSKDADSLKIKSQSAESASHPPTTESSLHDDERIGEDPDAREQDDSADDDEEEEEDEDEDDEEEDDDEEEEEEEDEEPRLKYVYLTKCLPSLYRTGDATSALLVGGDRMIVGTHNGNINVLSLPTLKALRVYTAHSASVTSISISPSLLCHTITRHNAISKSTEEEDIPSPNASVRSKGKPANTPGLPPTPSNSIHIATSSIDGNICVYSLLDPKDVLLRNFGRPVQAVTLSPDYKSDRQYISGGRAGQLILTVGGRPGTTEKSTTLSGAASTAGWLGSLGLGANSGRDTVLHSGEGAINTIKWSLSGKYVAWVNEEGIKIMRSNLHLEAADAEFAWTRIRHIDRPNRPQWEEMASVWKAHAEWVDMKSFEIPENNDTESILGQQIPSGSSEVEKLVVGWGGTIWVINVYPDRTPPPGTRAGNRKLGDAEVVTILRTDSIISGVAMYSPKLLLVLAYLESNNSDLEEQPQSSRRHKAAEPELRLIDLETQEEVSADTLSVTRYQNLSSSDYHMSIMRPPRITAAAVQRGALGALGTGLLDATLYPARLFTSSASIRSSGSNGDRGSERVAASFMSSSISGSTTIPKEVQTLSAAKGLKIFVHSPYDCIAAMSRNLSDHLAWLESHQKYEEAWVLVDQNPGILSPPTETQPEAFARSQTSLADFFADDSSSIMTAGQPLSANARNEKRRIGELWIEQHIQNNGWATAGEICAKVLDIPDRWEHWIWKFVEAGKYDEIAQYIPVNTRPPLPSAIFDAFIEHYVSHNRQTFEHLLSQWPEELFDIGQAISTIEDCLESEKIPSDSNDWRILIGGLGKLFLANGQHREALRCYIRLQDAEEALRLISEYRLADAISDDVLNFILLRVSKFQLAKAPIPELEQATAESISILVREAYNGIVRPETVVSQLYTASGRLYLFFYLRALWKGEAHPSKAEAKPQLRGRGRHTRDAAEKLAADEGRSLVEPFADITLDLFADYDRQLLMDFLQASTAYSFDEACRICEEKHYTSELIYLLSKTGQTKRALNLILSDLNDVSQAINFAKSQDDPDLWEDLLNYSMDKPAFIHALLTEAGTSIDPIKLVRRIPSGLEIEGLRDGLTRLLRDHDIQSSISQGAAKVLQGEVAIGMDALRRGQRRGIKFDVRKPSDVESVPEKPIGSEDAGDAVPETDNDDVHLSTTGLVARSRRVLPGQCGGCLEHFHENEKELLVGFACGHVFHLSHVQEPVHSHDNESTNSSETTQELSTAAKDDTENESQFYTTSHTVGPKVITARLIRDKIGDGCRICAINRQVANAAAPGNTCILQLFDILPLQCIQLKLQYLDNVEASGCQLKLICTDCAKHSDLTPLSESIRHRPTTSKTLSSVESMVQFSDRAEEVRNLLGAVQDLLIPFISSADSVPTSNGHSTNGINTDISTLSTYLVDYKHPEELQKRLRLDLPSAGQGQDGLLQVLQQVLRYSVNTWHQGFLDKLYASTNAPGVAAELILATLNTNVHVYHVSPVLTLIEKHTAKELALLFGLNGPHSGGISVQGGSASNTTSIVIARNVLYPKTKTEGNGNYRFVVFTSGHGHYSIEKAAQMLGLGSNAVWAVPIDKQGRMIPSELEKLVEKAKAEGRTPFYVNATAGTTVLGSFDPFHEVAAICKKHNLWFHIDGSWGGSFIFSARHKNKLSGAEKANSIAINPHKMLGVPVTCSFLLAADIRQFHRANTLPAGYLFHSNPELDQTNGDFNGDLTADLQIDSPEVWDLADLTLQCGRRADSLKLFLSWTYYGSQGYESQIDEAADTAAYLATLIDSHPDFILVSENPPPCLQICFYYAPGKRLVYEADGSNDSNDVRAAKNSRVTEEVTHAIVSKGYMVDYAPPTGGDFDLRGKGKFFRCVVNISTERRTVEGLIRAIEEAGPAAIQKLNVHSSV</sequence>
<accession>A0A093XZK1</accession>
<dbReference type="InterPro" id="IPR036322">
    <property type="entry name" value="WD40_repeat_dom_sf"/>
</dbReference>
<dbReference type="InterPro" id="IPR057780">
    <property type="entry name" value="Beta-prop_Vps41"/>
</dbReference>
<evidence type="ECO:0000313" key="10">
    <source>
        <dbReference type="EMBL" id="KFX50683.1"/>
    </source>
</evidence>
<dbReference type="GO" id="GO:0019752">
    <property type="term" value="P:carboxylic acid metabolic process"/>
    <property type="evidence" value="ECO:0007669"/>
    <property type="project" value="InterPro"/>
</dbReference>
<dbReference type="Pfam" id="PF00282">
    <property type="entry name" value="Pyridoxal_deC"/>
    <property type="match status" value="1"/>
</dbReference>
<feature type="region of interest" description="Disordered" evidence="8">
    <location>
        <begin position="1"/>
        <end position="120"/>
    </location>
</feature>
<evidence type="ECO:0000256" key="6">
    <source>
        <dbReference type="PIRSR" id="PIRSR602129-50"/>
    </source>
</evidence>
<dbReference type="Gene3D" id="2.130.10.10">
    <property type="entry name" value="YVTN repeat-like/Quinoprotein amine dehydrogenase"/>
    <property type="match status" value="1"/>
</dbReference>
<dbReference type="CDD" id="cd16448">
    <property type="entry name" value="RING-H2"/>
    <property type="match status" value="1"/>
</dbReference>
<dbReference type="PANTHER" id="PTHR45677">
    <property type="entry name" value="GLUTAMATE DECARBOXYLASE-RELATED"/>
    <property type="match status" value="1"/>
</dbReference>
<dbReference type="PROSITE" id="PS50236">
    <property type="entry name" value="CHCR"/>
    <property type="match status" value="1"/>
</dbReference>
<feature type="compositionally biased region" description="Basic and acidic residues" evidence="8">
    <location>
        <begin position="67"/>
        <end position="84"/>
    </location>
</feature>
<reference evidence="10" key="2">
    <citation type="journal article" date="2014" name="PLoS Genet.">
        <title>Signature gene expression reveals novel clues to the molecular mechanisms of dimorphic transition in Penicillium marneffei.</title>
        <authorList>
            <person name="Yang E."/>
            <person name="Wang G."/>
            <person name="Cai J."/>
            <person name="Woo P.C."/>
            <person name="Lau S.K."/>
            <person name="Yuen K.-Y."/>
            <person name="Chow W.-N."/>
            <person name="Lin X."/>
        </authorList>
    </citation>
    <scope>NUCLEOTIDE SEQUENCE</scope>
    <source>
        <strain evidence="10">PM1</strain>
    </source>
</reference>
<feature type="domain" description="Vps41 beta-propeller" evidence="9">
    <location>
        <begin position="431"/>
        <end position="555"/>
    </location>
</feature>
<feature type="region of interest" description="Disordered" evidence="8">
    <location>
        <begin position="1177"/>
        <end position="1209"/>
    </location>
</feature>
<evidence type="ECO:0000256" key="2">
    <source>
        <dbReference type="ARBA" id="ARBA00009533"/>
    </source>
</evidence>
<organism evidence="10">
    <name type="scientific">Talaromyces marneffei PM1</name>
    <dbReference type="NCBI Taxonomy" id="1077442"/>
    <lineage>
        <taxon>Eukaryota</taxon>
        <taxon>Fungi</taxon>
        <taxon>Dikarya</taxon>
        <taxon>Ascomycota</taxon>
        <taxon>Pezizomycotina</taxon>
        <taxon>Eurotiomycetes</taxon>
        <taxon>Eurotiomycetidae</taxon>
        <taxon>Eurotiales</taxon>
        <taxon>Trichocomaceae</taxon>
        <taxon>Talaromyces</taxon>
        <taxon>Talaromyces sect. Talaromyces</taxon>
    </lineage>
</organism>
<dbReference type="HOGENOM" id="CLU_001942_0_0_1"/>
<proteinExistence type="inferred from homology"/>
<comment type="similarity">
    <text evidence="2">Belongs to the group II decarboxylase family.</text>
</comment>
<dbReference type="SMART" id="SM00320">
    <property type="entry name" value="WD40"/>
    <property type="match status" value="2"/>
</dbReference>
<keyword evidence="3" id="KW-0210">Decarboxylase</keyword>
<dbReference type="GO" id="GO:0016192">
    <property type="term" value="P:vesicle-mediated transport"/>
    <property type="evidence" value="ECO:0007669"/>
    <property type="project" value="InterPro"/>
</dbReference>
<evidence type="ECO:0000256" key="7">
    <source>
        <dbReference type="PROSITE-ProRule" id="PRU01006"/>
    </source>
</evidence>
<dbReference type="Pfam" id="PF23556">
    <property type="entry name" value="TPR_Vps41"/>
    <property type="match status" value="2"/>
</dbReference>
<dbReference type="Gene3D" id="3.40.640.10">
    <property type="entry name" value="Type I PLP-dependent aspartate aminotransferase-like (Major domain)"/>
    <property type="match status" value="1"/>
</dbReference>
<dbReference type="SMART" id="SM00299">
    <property type="entry name" value="CLH"/>
    <property type="match status" value="1"/>
</dbReference>
<gene>
    <name evidence="10" type="ORF">GQ26_0060030</name>
</gene>
<dbReference type="InterPro" id="IPR015424">
    <property type="entry name" value="PyrdxlP-dep_Trfase"/>
</dbReference>
<feature type="compositionally biased region" description="Polar residues" evidence="8">
    <location>
        <begin position="50"/>
        <end position="66"/>
    </location>
</feature>
<feature type="compositionally biased region" description="Acidic residues" evidence="8">
    <location>
        <begin position="1196"/>
        <end position="1206"/>
    </location>
</feature>
<dbReference type="GO" id="GO:0016831">
    <property type="term" value="F:carboxy-lyase activity"/>
    <property type="evidence" value="ECO:0007669"/>
    <property type="project" value="UniProtKB-KW"/>
</dbReference>
<reference key="1">
    <citation type="journal article" date="2014" name="PLoS Genet.">
        <title>Signature Gene Expression Reveals Novel Clues to the Molecular Mechanisms of Dimorphic Transition in Penicillium marneffei.</title>
        <authorList>
            <person name="Yang E."/>
            <person name="Wang G."/>
            <person name="Cai J."/>
            <person name="Woo P.C."/>
            <person name="Lau S.K."/>
            <person name="Yuen K.-Y."/>
            <person name="Chow W.-N."/>
            <person name="Lin X."/>
        </authorList>
    </citation>
    <scope>NUCLEOTIDE SEQUENCE [LARGE SCALE GENOMIC DNA]</scope>
    <source>
        <strain>PM1</strain>
    </source>
</reference>
<feature type="compositionally biased region" description="Acidic residues" evidence="8">
    <location>
        <begin position="85"/>
        <end position="117"/>
    </location>
</feature>
<dbReference type="InterPro" id="IPR015421">
    <property type="entry name" value="PyrdxlP-dep_Trfase_major"/>
</dbReference>
<dbReference type="PANTHER" id="PTHR45677:SF8">
    <property type="entry name" value="CYSTEINE SULFINIC ACID DECARBOXYLASE"/>
    <property type="match status" value="1"/>
</dbReference>
<keyword evidence="4 6" id="KW-0663">Pyridoxal phosphate</keyword>
<evidence type="ECO:0000256" key="8">
    <source>
        <dbReference type="SAM" id="MobiDB-lite"/>
    </source>
</evidence>
<dbReference type="SUPFAM" id="SSF53383">
    <property type="entry name" value="PLP-dependent transferases"/>
    <property type="match status" value="1"/>
</dbReference>
<dbReference type="Pfam" id="PF23411">
    <property type="entry name" value="Beta-prop_Vps41"/>
    <property type="match status" value="2"/>
</dbReference>
<feature type="compositionally biased region" description="Polar residues" evidence="8">
    <location>
        <begin position="1268"/>
        <end position="1279"/>
    </location>
</feature>
<dbReference type="GO" id="GO:0005737">
    <property type="term" value="C:cytoplasm"/>
    <property type="evidence" value="ECO:0007669"/>
    <property type="project" value="TreeGrafter"/>
</dbReference>
<name>A0A093XZK1_TALMA</name>
<feature type="region of interest" description="Disordered" evidence="8">
    <location>
        <begin position="1260"/>
        <end position="1294"/>
    </location>
</feature>
<dbReference type="eggNOG" id="KOG2066">
    <property type="taxonomic scope" value="Eukaryota"/>
</dbReference>
<evidence type="ECO:0000256" key="3">
    <source>
        <dbReference type="ARBA" id="ARBA00022793"/>
    </source>
</evidence>
<dbReference type="InterPro" id="IPR002129">
    <property type="entry name" value="PyrdxlP-dep_de-COase"/>
</dbReference>
<feature type="region of interest" description="Disordered" evidence="8">
    <location>
        <begin position="200"/>
        <end position="235"/>
    </location>
</feature>
<dbReference type="GO" id="GO:0030170">
    <property type="term" value="F:pyridoxal phosphate binding"/>
    <property type="evidence" value="ECO:0007669"/>
    <property type="project" value="InterPro"/>
</dbReference>
<comment type="cofactor">
    <cofactor evidence="1 6">
        <name>pyridoxal 5'-phosphate</name>
        <dbReference type="ChEBI" id="CHEBI:597326"/>
    </cofactor>
</comment>